<feature type="non-terminal residue" evidence="2">
    <location>
        <position position="317"/>
    </location>
</feature>
<dbReference type="InterPro" id="IPR052344">
    <property type="entry name" value="Transposase-related"/>
</dbReference>
<dbReference type="NCBIfam" id="NF033517">
    <property type="entry name" value="transpos_IS66"/>
    <property type="match status" value="1"/>
</dbReference>
<accession>T1D0S6</accession>
<reference evidence="2" key="1">
    <citation type="submission" date="2013-08" db="EMBL/GenBank/DDBJ databases">
        <authorList>
            <person name="Mendez C."/>
            <person name="Richter M."/>
            <person name="Ferrer M."/>
            <person name="Sanchez J."/>
        </authorList>
    </citation>
    <scope>NUCLEOTIDE SEQUENCE</scope>
</reference>
<organism evidence="2">
    <name type="scientific">mine drainage metagenome</name>
    <dbReference type="NCBI Taxonomy" id="410659"/>
    <lineage>
        <taxon>unclassified sequences</taxon>
        <taxon>metagenomes</taxon>
        <taxon>ecological metagenomes</taxon>
    </lineage>
</organism>
<dbReference type="EMBL" id="AUZY01001162">
    <property type="protein sequence ID" value="EQD76035.1"/>
    <property type="molecule type" value="Genomic_DNA"/>
</dbReference>
<dbReference type="AlphaFoldDB" id="T1D0S6"/>
<name>T1D0S6_9ZZZZ</name>
<feature type="domain" description="Transposase IS66 central" evidence="1">
    <location>
        <begin position="64"/>
        <end position="315"/>
    </location>
</feature>
<dbReference type="PANTHER" id="PTHR33678">
    <property type="entry name" value="BLL1576 PROTEIN"/>
    <property type="match status" value="1"/>
</dbReference>
<protein>
    <submittedName>
        <fullName evidence="2">Transposase</fullName>
    </submittedName>
</protein>
<sequence length="317" mass="35984">MPLEKCPDCHRELGDPADTYERFVTELIPAYLWVLKILVRRYWCRHCHRFVQAETDRAIPGRQFGPRLASTLVLLSMMGLPVRRIQETVAAMIGLEVSVGAIQGLLEASAERLGPEYDALHQEVLRAHLVQPDETSMRVGGENWWAWSFATELAAYYELDPSRGQAVVERVLGADFPGTVVSDDWCGYNVLRGKRGVCWIHINRHLQAVEVAHGIEPRGPRSLAPPKYLRRGHPPTTFVRFAAELRALLREAVEWSDTTPAPATALRERQTAAYEARVRALSAPDSSDEDVGRISRNLLKRMPHLFEFVRDPRIPWH</sequence>
<proteinExistence type="predicted"/>
<evidence type="ECO:0000313" key="2">
    <source>
        <dbReference type="EMBL" id="EQD76035.1"/>
    </source>
</evidence>
<reference evidence="2" key="2">
    <citation type="journal article" date="2014" name="ISME J.">
        <title>Microbial stratification in low pH oxic and suboxic macroscopic growths along an acid mine drainage.</title>
        <authorList>
            <person name="Mendez-Garcia C."/>
            <person name="Mesa V."/>
            <person name="Sprenger R.R."/>
            <person name="Richter M."/>
            <person name="Diez M.S."/>
            <person name="Solano J."/>
            <person name="Bargiela R."/>
            <person name="Golyshina O.V."/>
            <person name="Manteca A."/>
            <person name="Ramos J.L."/>
            <person name="Gallego J.R."/>
            <person name="Llorente I."/>
            <person name="Martins Dos Santos V.A."/>
            <person name="Jensen O.N."/>
            <person name="Pelaez A.I."/>
            <person name="Sanchez J."/>
            <person name="Ferrer M."/>
        </authorList>
    </citation>
    <scope>NUCLEOTIDE SEQUENCE</scope>
</reference>
<gene>
    <name evidence="2" type="ORF">B1B_01958</name>
</gene>
<dbReference type="Pfam" id="PF03050">
    <property type="entry name" value="DDE_Tnp_IS66"/>
    <property type="match status" value="1"/>
</dbReference>
<evidence type="ECO:0000259" key="1">
    <source>
        <dbReference type="Pfam" id="PF03050"/>
    </source>
</evidence>
<dbReference type="PANTHER" id="PTHR33678:SF2">
    <property type="match status" value="1"/>
</dbReference>
<comment type="caution">
    <text evidence="2">The sequence shown here is derived from an EMBL/GenBank/DDBJ whole genome shotgun (WGS) entry which is preliminary data.</text>
</comment>
<dbReference type="InterPro" id="IPR004291">
    <property type="entry name" value="Transposase_IS66_central"/>
</dbReference>